<gene>
    <name evidence="4" type="ORF">CC78DRAFT_502304</name>
</gene>
<accession>A0A9P4K1X6</accession>
<dbReference type="InterPro" id="IPR057596">
    <property type="entry name" value="RDRP_core"/>
</dbReference>
<dbReference type="InterPro" id="IPR035979">
    <property type="entry name" value="RBD_domain_sf"/>
</dbReference>
<dbReference type="Pfam" id="PF25358">
    <property type="entry name" value="PH_fung_RdRP"/>
    <property type="match status" value="1"/>
</dbReference>
<dbReference type="Pfam" id="PF05183">
    <property type="entry name" value="RdRP"/>
    <property type="match status" value="1"/>
</dbReference>
<comment type="caution">
    <text evidence="4">The sequence shown here is derived from an EMBL/GenBank/DDBJ whole genome shotgun (WGS) entry which is preliminary data.</text>
</comment>
<evidence type="ECO:0000313" key="4">
    <source>
        <dbReference type="EMBL" id="KAF2259955.1"/>
    </source>
</evidence>
<keyword evidence="5" id="KW-1185">Reference proteome</keyword>
<organism evidence="4 5">
    <name type="scientific">Lojkania enalia</name>
    <dbReference type="NCBI Taxonomy" id="147567"/>
    <lineage>
        <taxon>Eukaryota</taxon>
        <taxon>Fungi</taxon>
        <taxon>Dikarya</taxon>
        <taxon>Ascomycota</taxon>
        <taxon>Pezizomycotina</taxon>
        <taxon>Dothideomycetes</taxon>
        <taxon>Pleosporomycetidae</taxon>
        <taxon>Pleosporales</taxon>
        <taxon>Pleosporales incertae sedis</taxon>
        <taxon>Lojkania</taxon>
    </lineage>
</organism>
<sequence length="1221" mass="138856">MDIFVRNLPINTNHQEVRTFLRSTLSQFDIVVFDVIKNPDKRFATITIADENKAQSFLTRCGSHQARHRLHYRGAPLTFVKSNLRGQPDALKVRVLLREEEEWRAKGSESVAANLTLPRFHFASLATGIWTYDKHGRLTFDQKYYDPRDGTITFGRNAMVIFLRKGPHEPINYHERIDIKNSIVEHSIPSMGQDHHCIIYITTIMPPRIYEVQNENSLRYYTGEHDIVQGLMALKVEDRGKQMLRRCNIRADYRKNAGLCMVYRLVVTDADQALQIWAFLKHTSAVPRRNCFKITVPEVQSQTIEQDLASLDARLANGIRELDFACRFQLLSLVLEGILSPTLTHCLLPHLEHTLKANKCVPKTMADAISKLRYQLPTPNWNLCARDLSITSILKLVKSNINSLQESASTSKDILQVETRHHHLTLTYKATVTPTGMLLSGPDIGVTNRVLRKYSTHSDYFMRVRFAEEDGSGIVYDSRASQEQIYARFRQVLQGGIQIAGRTYEFLGFSHSSLHYHTAWFMAPLRFGHGPSITARDVIQDLGHFSHLHCSAKCAARIGQAFSDTLFAIPLSSDVYVNEDLEDVKRNGHVFSDGCGTISLDLLQAVWRRLPSERQQQKPTVLQIRYRGAKGVVSLDTSLPGKQLLIRKSMKKFEATEGWRDIEICGASYKPLTLFLNQQFIKILEDLGVSLSNFLQVQNDALRELNMILQNPLNTANFLEYCRSGISAGMPTLLRLLNDIGLSFQADAFLANMVQIVAFATLRDMKYRARIPVKDGVLLYGIMDESGELKEGEVYIATRAIGQDGKFDEFVLVQDRVVVTRAPALHPGDIQVVKAVNLPHNFRLKALFNCIVFSKHGVRDLPSQLGGGDLDGDLFHIIYDRRLIPPRTASPSEYAAAPAKDLGRSVQREDIIDFFVEYMHSDRLGQISNMHKVLADQAALGTEEPNCILLAELASVAVDYTKSGNPVSMDNVPRGYYNIRPDFMNGGGSSIGLKDQEIVLEAAQAESVHDPDIINLIDPSTNNLRYYRSPRSLGVLYREIDETKFFRQMNDNVQAARQSMNHESLMEKLDRYIDREASFLQWEHYRNFAEQLRQVYEDTMLDIMHSYQIHRGEPLGELEVFSGNIFGSKMRNLTRHVREANNEVREQFNRHVSAVLSRIVHGDGDGDEEDEALPRAIACFKIARETEKWENSVNLKSFEYVTAGCCLERLWVYQGCHLRRL</sequence>
<proteinExistence type="inferred from homology"/>
<protein>
    <recommendedName>
        <fullName evidence="1">RNA-dependent RNA polymerase</fullName>
        <ecNumber evidence="1">2.7.7.48</ecNumber>
    </recommendedName>
</protein>
<dbReference type="OrthoDB" id="6513042at2759"/>
<evidence type="ECO:0000313" key="5">
    <source>
        <dbReference type="Proteomes" id="UP000800093"/>
    </source>
</evidence>
<dbReference type="PANTHER" id="PTHR23079:SF17">
    <property type="entry name" value="RNA-DEPENDENT RNA POLYMERASE"/>
    <property type="match status" value="1"/>
</dbReference>
<dbReference type="GO" id="GO:0003723">
    <property type="term" value="F:RNA binding"/>
    <property type="evidence" value="ECO:0007669"/>
    <property type="project" value="UniProtKB-KW"/>
</dbReference>
<dbReference type="GO" id="GO:0031380">
    <property type="term" value="C:nuclear RNA-directed RNA polymerase complex"/>
    <property type="evidence" value="ECO:0007669"/>
    <property type="project" value="TreeGrafter"/>
</dbReference>
<dbReference type="EMBL" id="ML986692">
    <property type="protein sequence ID" value="KAF2259955.1"/>
    <property type="molecule type" value="Genomic_DNA"/>
</dbReference>
<feature type="domain" description="RdRP-like PH" evidence="3">
    <location>
        <begin position="119"/>
        <end position="296"/>
    </location>
</feature>
<feature type="domain" description="RDRP core" evidence="2">
    <location>
        <begin position="432"/>
        <end position="1040"/>
    </location>
</feature>
<dbReference type="InterPro" id="IPR057503">
    <property type="entry name" value="PH_RdRP"/>
</dbReference>
<evidence type="ECO:0000256" key="1">
    <source>
        <dbReference type="RuleBase" id="RU363098"/>
    </source>
</evidence>
<dbReference type="GO" id="GO:0030422">
    <property type="term" value="P:siRNA processing"/>
    <property type="evidence" value="ECO:0007669"/>
    <property type="project" value="TreeGrafter"/>
</dbReference>
<reference evidence="5" key="1">
    <citation type="journal article" date="2020" name="Stud. Mycol.">
        <title>101 Dothideomycetes genomes: A test case for predicting lifestyles and emergence of pathogens.</title>
        <authorList>
            <person name="Haridas S."/>
            <person name="Albert R."/>
            <person name="Binder M."/>
            <person name="Bloem J."/>
            <person name="LaButti K."/>
            <person name="Salamov A."/>
            <person name="Andreopoulos B."/>
            <person name="Baker S."/>
            <person name="Barry K."/>
            <person name="Bills G."/>
            <person name="Bluhm B."/>
            <person name="Cannon C."/>
            <person name="Castanera R."/>
            <person name="Culley D."/>
            <person name="Daum C."/>
            <person name="Ezra D."/>
            <person name="Gonzalez J."/>
            <person name="Henrissat B."/>
            <person name="Kuo A."/>
            <person name="Liang C."/>
            <person name="Lipzen A."/>
            <person name="Lutzoni F."/>
            <person name="Magnuson J."/>
            <person name="Mondo S."/>
            <person name="Nolan M."/>
            <person name="Ohm R."/>
            <person name="Pangilinan J."/>
            <person name="Park H.-J."/>
            <person name="Ramirez L."/>
            <person name="Alfaro M."/>
            <person name="Sun H."/>
            <person name="Tritt A."/>
            <person name="Yoshinaga Y."/>
            <person name="Zwiers L.-H."/>
            <person name="Turgeon B."/>
            <person name="Goodwin S."/>
            <person name="Spatafora J."/>
            <person name="Crous P."/>
            <person name="Grigoriev I."/>
        </authorList>
    </citation>
    <scope>NUCLEOTIDE SEQUENCE [LARGE SCALE GENOMIC DNA]</scope>
    <source>
        <strain evidence="5">CBS 304.66</strain>
    </source>
</reference>
<evidence type="ECO:0000259" key="3">
    <source>
        <dbReference type="Pfam" id="PF25358"/>
    </source>
</evidence>
<name>A0A9P4K1X6_9PLEO</name>
<keyword evidence="1" id="KW-0696">RNA-directed RNA polymerase</keyword>
<dbReference type="PANTHER" id="PTHR23079">
    <property type="entry name" value="RNA-DEPENDENT RNA POLYMERASE"/>
    <property type="match status" value="1"/>
</dbReference>
<dbReference type="Proteomes" id="UP000800093">
    <property type="component" value="Unassembled WGS sequence"/>
</dbReference>
<dbReference type="GO" id="GO:0003968">
    <property type="term" value="F:RNA-directed RNA polymerase activity"/>
    <property type="evidence" value="ECO:0007669"/>
    <property type="project" value="UniProtKB-KW"/>
</dbReference>
<dbReference type="SUPFAM" id="SSF54928">
    <property type="entry name" value="RNA-binding domain, RBD"/>
    <property type="match status" value="1"/>
</dbReference>
<comment type="catalytic activity">
    <reaction evidence="1">
        <text>RNA(n) + a ribonucleoside 5'-triphosphate = RNA(n+1) + diphosphate</text>
        <dbReference type="Rhea" id="RHEA:21248"/>
        <dbReference type="Rhea" id="RHEA-COMP:14527"/>
        <dbReference type="Rhea" id="RHEA-COMP:17342"/>
        <dbReference type="ChEBI" id="CHEBI:33019"/>
        <dbReference type="ChEBI" id="CHEBI:61557"/>
        <dbReference type="ChEBI" id="CHEBI:140395"/>
        <dbReference type="EC" id="2.7.7.48"/>
    </reaction>
</comment>
<dbReference type="AlphaFoldDB" id="A0A9P4K1X6"/>
<evidence type="ECO:0000259" key="2">
    <source>
        <dbReference type="Pfam" id="PF05183"/>
    </source>
</evidence>
<keyword evidence="1" id="KW-0548">Nucleotidyltransferase</keyword>
<keyword evidence="1" id="KW-0694">RNA-binding</keyword>
<dbReference type="InterPro" id="IPR007855">
    <property type="entry name" value="RDRP"/>
</dbReference>
<comment type="similarity">
    <text evidence="1">Belongs to the RdRP family.</text>
</comment>
<dbReference type="EC" id="2.7.7.48" evidence="1"/>
<keyword evidence="1" id="KW-0808">Transferase</keyword>